<feature type="transmembrane region" description="Helical" evidence="1">
    <location>
        <begin position="127"/>
        <end position="150"/>
    </location>
</feature>
<evidence type="ECO:0008006" key="4">
    <source>
        <dbReference type="Google" id="ProtNLM"/>
    </source>
</evidence>
<comment type="caution">
    <text evidence="2">The sequence shown here is derived from an EMBL/GenBank/DDBJ whole genome shotgun (WGS) entry which is preliminary data.</text>
</comment>
<feature type="transmembrane region" description="Helical" evidence="1">
    <location>
        <begin position="210"/>
        <end position="230"/>
    </location>
</feature>
<name>A0ABT7MSR8_9BACL</name>
<evidence type="ECO:0000313" key="2">
    <source>
        <dbReference type="EMBL" id="MDL5378243.1"/>
    </source>
</evidence>
<protein>
    <recommendedName>
        <fullName evidence="4">ABC transporter</fullName>
    </recommendedName>
</protein>
<dbReference type="EMBL" id="JASWER010000021">
    <property type="protein sequence ID" value="MDL5378243.1"/>
    <property type="molecule type" value="Genomic_DNA"/>
</dbReference>
<dbReference type="Proteomes" id="UP001230807">
    <property type="component" value="Unassembled WGS sequence"/>
</dbReference>
<keyword evidence="1" id="KW-1133">Transmembrane helix</keyword>
<accession>A0ABT7MSR8</accession>
<organism evidence="2 3">
    <name type="scientific">Exiguobacterium mexicanum</name>
    <dbReference type="NCBI Taxonomy" id="340146"/>
    <lineage>
        <taxon>Bacteria</taxon>
        <taxon>Bacillati</taxon>
        <taxon>Bacillota</taxon>
        <taxon>Bacilli</taxon>
        <taxon>Bacillales</taxon>
        <taxon>Bacillales Family XII. Incertae Sedis</taxon>
        <taxon>Exiguobacterium</taxon>
    </lineage>
</organism>
<keyword evidence="1" id="KW-0472">Membrane</keyword>
<reference evidence="2 3" key="1">
    <citation type="submission" date="2023-06" db="EMBL/GenBank/DDBJ databases">
        <title>Influencing factors and mechanism of Cr(VI) reduction by facultative anaerobic Exiguobacterium sp. PY14.</title>
        <authorList>
            <person name="Zou L."/>
        </authorList>
    </citation>
    <scope>NUCLEOTIDE SEQUENCE [LARGE SCALE GENOMIC DNA]</scope>
    <source>
        <strain evidence="2 3">PY14</strain>
    </source>
</reference>
<feature type="transmembrane region" description="Helical" evidence="1">
    <location>
        <begin position="54"/>
        <end position="74"/>
    </location>
</feature>
<keyword evidence="3" id="KW-1185">Reference proteome</keyword>
<dbReference type="RefSeq" id="WP_034781519.1">
    <property type="nucleotide sequence ID" value="NZ_CP183077.1"/>
</dbReference>
<gene>
    <name evidence="2" type="ORF">QR695_14660</name>
</gene>
<feature type="transmembrane region" description="Helical" evidence="1">
    <location>
        <begin position="157"/>
        <end position="176"/>
    </location>
</feature>
<feature type="transmembrane region" description="Helical" evidence="1">
    <location>
        <begin position="21"/>
        <end position="39"/>
    </location>
</feature>
<evidence type="ECO:0000313" key="3">
    <source>
        <dbReference type="Proteomes" id="UP001230807"/>
    </source>
</evidence>
<feature type="transmembrane region" description="Helical" evidence="1">
    <location>
        <begin position="95"/>
        <end position="121"/>
    </location>
</feature>
<evidence type="ECO:0000256" key="1">
    <source>
        <dbReference type="SAM" id="Phobius"/>
    </source>
</evidence>
<keyword evidence="1" id="KW-0812">Transmembrane</keyword>
<proteinExistence type="predicted"/>
<sequence length="241" mass="26874">MHQITSYFFMYAKVVVTDKIPFIWTLGIPLIIALTQSFSDIRQATTAEYYPGLSYFWVYIILATYVNGVGIELARMREYGLMKTYVMISGNKLTYVIAVILAQLLFASISLLLFTTVVTLVHGFFSFKLIATSLLVLIGSIPFAVASVAITALPVKVSSLGTFANILMFPLFLLAINSPDQWFSFLNPFYALHEFALGLLHLTTQVELSFGVWATFLSVLGYFIIGAIALKRFSLVSLITR</sequence>